<keyword evidence="6" id="KW-0732">Signal</keyword>
<dbReference type="InterPro" id="IPR047177">
    <property type="entry name" value="Pept_M20A"/>
</dbReference>
<dbReference type="PANTHER" id="PTHR45962">
    <property type="entry name" value="N-FATTY-ACYL-AMINO ACID SYNTHASE/HYDROLASE PM20D1"/>
    <property type="match status" value="1"/>
</dbReference>
<evidence type="ECO:0000313" key="8">
    <source>
        <dbReference type="EMBL" id="MDE8652963.1"/>
    </source>
</evidence>
<keyword evidence="4" id="KW-0378">Hydrolase</keyword>
<sequence length="464" mass="48572">MRSALLAVPALLAAALPASAQTGASGPATPAGQEALAILREAIEVPTVAGRGQVPVLAQKLKARLVAAGFRAEDVAFTPLGETGYLTARYPGRDRKAKPYVVIAHMDVVEARPADWERDPFKAVVENGFVYGRGAIDNKGDLAMVMAAIAKLKREGWVPSRDIVIGFSGDEETQMATTKAMADALADAALVLNADAGGGELSADGTPFVYQVQAGEKTYADYTLKISDPGGHSSRPGKTNPIAAMGTALARIWAYKFPPQLSPLTKAYLEGSAPQAPADIAPAMRAYAANPKDEAAIAALSARPEYIGVIRTTCVPTMVNGGHAPNALPQSVEANVNCRIFPGTSRAGVQQTLGEIIADPAIGIAFKDNGTLESIESPLDPRIMAAVDKAVHERAPGIAIVPGMSAGATDSMHFRAKGITALAVSASFIRPEDEFAHGLNERLPLATLDPGVKQWETVLRTIAR</sequence>
<dbReference type="EMBL" id="JARESE010000049">
    <property type="protein sequence ID" value="MDE8652963.1"/>
    <property type="molecule type" value="Genomic_DNA"/>
</dbReference>
<dbReference type="Pfam" id="PF01546">
    <property type="entry name" value="Peptidase_M20"/>
    <property type="match status" value="1"/>
</dbReference>
<evidence type="ECO:0000256" key="4">
    <source>
        <dbReference type="ARBA" id="ARBA00022801"/>
    </source>
</evidence>
<reference evidence="8 9" key="1">
    <citation type="submission" date="2023-03" db="EMBL/GenBank/DDBJ databases">
        <title>NovoSphingobium album sp. nov. isolated from polycyclic aromatic hydrocarbons- and heavy-metal polluted soil.</title>
        <authorList>
            <person name="Liu Z."/>
            <person name="Wang K."/>
        </authorList>
    </citation>
    <scope>NUCLEOTIDE SEQUENCE [LARGE SCALE GENOMIC DNA]</scope>
    <source>
        <strain evidence="8 9">H3SJ31-1</strain>
    </source>
</reference>
<dbReference type="Pfam" id="PF07687">
    <property type="entry name" value="M20_dimer"/>
    <property type="match status" value="1"/>
</dbReference>
<dbReference type="SUPFAM" id="SSF53187">
    <property type="entry name" value="Zn-dependent exopeptidases"/>
    <property type="match status" value="1"/>
</dbReference>
<feature type="domain" description="Peptidase M20 dimerisation" evidence="7">
    <location>
        <begin position="215"/>
        <end position="360"/>
    </location>
</feature>
<dbReference type="Proteomes" id="UP001216253">
    <property type="component" value="Unassembled WGS sequence"/>
</dbReference>
<evidence type="ECO:0000313" key="9">
    <source>
        <dbReference type="Proteomes" id="UP001216253"/>
    </source>
</evidence>
<evidence type="ECO:0000256" key="1">
    <source>
        <dbReference type="ARBA" id="ARBA00006247"/>
    </source>
</evidence>
<evidence type="ECO:0000256" key="2">
    <source>
        <dbReference type="ARBA" id="ARBA00022670"/>
    </source>
</evidence>
<dbReference type="RefSeq" id="WP_275229062.1">
    <property type="nucleotide sequence ID" value="NZ_JARESE010000049.1"/>
</dbReference>
<dbReference type="Gene3D" id="1.10.150.900">
    <property type="match status" value="1"/>
</dbReference>
<protein>
    <submittedName>
        <fullName evidence="8">M20/M25/M40 family metallo-hydrolase</fullName>
    </submittedName>
</protein>
<name>A0ABT5WTE8_9SPHN</name>
<dbReference type="InterPro" id="IPR036264">
    <property type="entry name" value="Bact_exopeptidase_dim_dom"/>
</dbReference>
<evidence type="ECO:0000259" key="7">
    <source>
        <dbReference type="Pfam" id="PF07687"/>
    </source>
</evidence>
<dbReference type="Gene3D" id="3.40.630.10">
    <property type="entry name" value="Zn peptidases"/>
    <property type="match status" value="1"/>
</dbReference>
<dbReference type="InterPro" id="IPR001261">
    <property type="entry name" value="ArgE/DapE_CS"/>
</dbReference>
<comment type="similarity">
    <text evidence="1">Belongs to the peptidase M20A family.</text>
</comment>
<accession>A0ABT5WTE8</accession>
<gene>
    <name evidence="8" type="ORF">PYV00_14745</name>
</gene>
<dbReference type="Gene3D" id="3.30.70.360">
    <property type="match status" value="1"/>
</dbReference>
<dbReference type="SUPFAM" id="SSF55031">
    <property type="entry name" value="Bacterial exopeptidase dimerisation domain"/>
    <property type="match status" value="1"/>
</dbReference>
<proteinExistence type="inferred from homology"/>
<keyword evidence="5" id="KW-0862">Zinc</keyword>
<dbReference type="InterPro" id="IPR002933">
    <property type="entry name" value="Peptidase_M20"/>
</dbReference>
<keyword evidence="9" id="KW-1185">Reference proteome</keyword>
<dbReference type="InterPro" id="IPR011650">
    <property type="entry name" value="Peptidase_M20_dimer"/>
</dbReference>
<dbReference type="NCBIfam" id="NF006596">
    <property type="entry name" value="PRK09133.1"/>
    <property type="match status" value="1"/>
</dbReference>
<dbReference type="PROSITE" id="PS00759">
    <property type="entry name" value="ARGE_DAPE_CPG2_2"/>
    <property type="match status" value="1"/>
</dbReference>
<keyword evidence="3" id="KW-0479">Metal-binding</keyword>
<comment type="caution">
    <text evidence="8">The sequence shown here is derived from an EMBL/GenBank/DDBJ whole genome shotgun (WGS) entry which is preliminary data.</text>
</comment>
<evidence type="ECO:0000256" key="5">
    <source>
        <dbReference type="ARBA" id="ARBA00022833"/>
    </source>
</evidence>
<feature type="signal peptide" evidence="6">
    <location>
        <begin position="1"/>
        <end position="20"/>
    </location>
</feature>
<feature type="chain" id="PRO_5045526003" evidence="6">
    <location>
        <begin position="21"/>
        <end position="464"/>
    </location>
</feature>
<evidence type="ECO:0000256" key="3">
    <source>
        <dbReference type="ARBA" id="ARBA00022723"/>
    </source>
</evidence>
<evidence type="ECO:0000256" key="6">
    <source>
        <dbReference type="SAM" id="SignalP"/>
    </source>
</evidence>
<dbReference type="PANTHER" id="PTHR45962:SF1">
    <property type="entry name" value="N-FATTY-ACYL-AMINO ACID SYNTHASE_HYDROLASE PM20D1"/>
    <property type="match status" value="1"/>
</dbReference>
<organism evidence="8 9">
    <name type="scientific">Novosphingobium album</name>
    <name type="common">ex Liu et al. 2023</name>
    <dbReference type="NCBI Taxonomy" id="3031130"/>
    <lineage>
        <taxon>Bacteria</taxon>
        <taxon>Pseudomonadati</taxon>
        <taxon>Pseudomonadota</taxon>
        <taxon>Alphaproteobacteria</taxon>
        <taxon>Sphingomonadales</taxon>
        <taxon>Sphingomonadaceae</taxon>
        <taxon>Novosphingobium</taxon>
    </lineage>
</organism>
<keyword evidence="2" id="KW-0645">Protease</keyword>